<sequence>MSAPKKSFADVIAQAGLFATGMKDNATELAKRGADEAFVQKIVTTTEKVVQLNNEQEKLKASLKGKTEEYTKEMEELSKLLAEARKVIKLSLPQTAWVQFGIEDKH</sequence>
<evidence type="ECO:0000313" key="2">
    <source>
        <dbReference type="EMBL" id="AMD84675.1"/>
    </source>
</evidence>
<dbReference type="AlphaFoldDB" id="A0AAX2GZ49"/>
<evidence type="ECO:0000313" key="3">
    <source>
        <dbReference type="EMBL" id="SNV08502.1"/>
    </source>
</evidence>
<evidence type="ECO:0000313" key="5">
    <source>
        <dbReference type="Proteomes" id="UP000215539"/>
    </source>
</evidence>
<dbReference type="RefSeq" id="WP_066428371.1">
    <property type="nucleotide sequence ID" value="NZ_CP014227.1"/>
</dbReference>
<dbReference type="EMBL" id="LT906449">
    <property type="protein sequence ID" value="SNV08502.1"/>
    <property type="molecule type" value="Genomic_DNA"/>
</dbReference>
<evidence type="ECO:0000256" key="1">
    <source>
        <dbReference type="SAM" id="Coils"/>
    </source>
</evidence>
<protein>
    <recommendedName>
        <fullName evidence="6">Phasin family protein</fullName>
    </recommendedName>
</protein>
<organism evidence="3 5">
    <name type="scientific">Capnocytophaga haemolytica</name>
    <dbReference type="NCBI Taxonomy" id="45243"/>
    <lineage>
        <taxon>Bacteria</taxon>
        <taxon>Pseudomonadati</taxon>
        <taxon>Bacteroidota</taxon>
        <taxon>Flavobacteriia</taxon>
        <taxon>Flavobacteriales</taxon>
        <taxon>Flavobacteriaceae</taxon>
        <taxon>Capnocytophaga</taxon>
    </lineage>
</organism>
<keyword evidence="1" id="KW-0175">Coiled coil</keyword>
<dbReference type="KEGG" id="chg:AXF12_03515"/>
<proteinExistence type="predicted"/>
<keyword evidence="4" id="KW-1185">Reference proteome</keyword>
<dbReference type="Proteomes" id="UP000215539">
    <property type="component" value="Chromosome 1"/>
</dbReference>
<dbReference type="EMBL" id="CP014227">
    <property type="protein sequence ID" value="AMD84675.1"/>
    <property type="molecule type" value="Genomic_DNA"/>
</dbReference>
<accession>A0AAX2GZ49</accession>
<gene>
    <name evidence="2" type="ORF">AXF12_03515</name>
    <name evidence="3" type="ORF">SAMEA44541418_01036</name>
</gene>
<evidence type="ECO:0000313" key="4">
    <source>
        <dbReference type="Proteomes" id="UP000065822"/>
    </source>
</evidence>
<evidence type="ECO:0008006" key="6">
    <source>
        <dbReference type="Google" id="ProtNLM"/>
    </source>
</evidence>
<name>A0AAX2GZ49_9FLAO</name>
<reference evidence="3 5" key="2">
    <citation type="submission" date="2017-06" db="EMBL/GenBank/DDBJ databases">
        <authorList>
            <consortium name="Pathogen Informatics"/>
        </authorList>
    </citation>
    <scope>NUCLEOTIDE SEQUENCE [LARGE SCALE GENOMIC DNA]</scope>
    <source>
        <strain evidence="3 5">NCTC12947</strain>
    </source>
</reference>
<reference evidence="2 4" key="1">
    <citation type="submission" date="2016-02" db="EMBL/GenBank/DDBJ databases">
        <authorList>
            <person name="Holder M.E."/>
            <person name="Ajami N.J."/>
            <person name="Petrosino J.F."/>
        </authorList>
    </citation>
    <scope>NUCLEOTIDE SEQUENCE [LARGE SCALE GENOMIC DNA]</scope>
    <source>
        <strain evidence="2 4">CCUG 32990</strain>
    </source>
</reference>
<feature type="coiled-coil region" evidence="1">
    <location>
        <begin position="49"/>
        <end position="87"/>
    </location>
</feature>
<dbReference type="Proteomes" id="UP000065822">
    <property type="component" value="Chromosome"/>
</dbReference>